<reference evidence="12 13" key="1">
    <citation type="submission" date="2009-11" db="EMBL/GenBank/DDBJ databases">
        <title>Annotation of Allomyces macrogynus ATCC 38327.</title>
        <authorList>
            <consortium name="The Broad Institute Genome Sequencing Platform"/>
            <person name="Russ C."/>
            <person name="Cuomo C."/>
            <person name="Burger G."/>
            <person name="Gray M.W."/>
            <person name="Holland P.W.H."/>
            <person name="King N."/>
            <person name="Lang F.B.F."/>
            <person name="Roger A.J."/>
            <person name="Ruiz-Trillo I."/>
            <person name="Young S.K."/>
            <person name="Zeng Q."/>
            <person name="Gargeya S."/>
            <person name="Fitzgerald M."/>
            <person name="Haas B."/>
            <person name="Abouelleil A."/>
            <person name="Alvarado L."/>
            <person name="Arachchi H.M."/>
            <person name="Berlin A."/>
            <person name="Chapman S.B."/>
            <person name="Gearin G."/>
            <person name="Goldberg J."/>
            <person name="Griggs A."/>
            <person name="Gujja S."/>
            <person name="Hansen M."/>
            <person name="Heiman D."/>
            <person name="Howarth C."/>
            <person name="Larimer J."/>
            <person name="Lui A."/>
            <person name="MacDonald P.J.P."/>
            <person name="McCowen C."/>
            <person name="Montmayeur A."/>
            <person name="Murphy C."/>
            <person name="Neiman D."/>
            <person name="Pearson M."/>
            <person name="Priest M."/>
            <person name="Roberts A."/>
            <person name="Saif S."/>
            <person name="Shea T."/>
            <person name="Sisk P."/>
            <person name="Stolte C."/>
            <person name="Sykes S."/>
            <person name="Wortman J."/>
            <person name="Nusbaum C."/>
            <person name="Birren B."/>
        </authorList>
    </citation>
    <scope>NUCLEOTIDE SEQUENCE [LARGE SCALE GENOMIC DNA]</scope>
    <source>
        <strain evidence="12 13">ATCC 38327</strain>
    </source>
</reference>
<dbReference type="Pfam" id="PF00005">
    <property type="entry name" value="ABC_tran"/>
    <property type="match status" value="1"/>
</dbReference>
<dbReference type="InterPro" id="IPR036640">
    <property type="entry name" value="ABC1_TM_sf"/>
</dbReference>
<dbReference type="GO" id="GO:0015910">
    <property type="term" value="P:long-chain fatty acid import into peroxisome"/>
    <property type="evidence" value="ECO:0007669"/>
    <property type="project" value="TreeGrafter"/>
</dbReference>
<keyword evidence="3 9" id="KW-0812">Transmembrane</keyword>
<dbReference type="PROSITE" id="PS50929">
    <property type="entry name" value="ABC_TM1F"/>
    <property type="match status" value="1"/>
</dbReference>
<sequence length="667" mass="71256">MAACLGSTRWLWATSTNTSTSPDPAEYQPLPTAEWTSRSAPSSSRSPTARGRSTSAQREKTGTIPWPAARRLLTISLAPRTGAFMALVALILGSIVNELIIFQSGSLPSQFYQVLLDQDRKGFDKLLIWGVLVMACSAVAKTACQWLVANLALRIRTALTTALHAAYFARLRMIDALDYPDQRIAQDTDRLATLAADTVHQLLLAPFLIASYTYQLAALSGWLAPVVIFGYFILGSLASAIFIKAVAAVVAAKDKAEGRFRAAHAHVRSGAEAIMFTSARAPQAEQARLDTVFEAVISATRRVMAKHWVMSTVTEFFSYFGSILNYVVVGMALFAGRYDDLDKPALGGVISQTSFVAIYLIFKLTSVISLLNAVSDLAGHALRVSAILEWEGDDGNGVGGDGADGEEDSDEDAVTLVQVVDAPTGSSDALRDGEVMVLEHASVVLPGSKRVLFPDVSLTVRPNDFILITGPSGIGKTSLLRVLTGIWPTPTGRAARSIDTHVVPARPYFIPGSLVAQLNFPLPATAPLPDADAHALLSMVGLSHLTKRAGGVTHPHDRAWYAETLSAGEQHLMAVARAVRHRPRVVVVDEAGANVDDVAVRHVFAVLREVARATGMAVVAVGHRAVLKEVSDAVYEVRVVGGGPMGAESGEVDAELDAGERVLVRVR</sequence>
<evidence type="ECO:0000313" key="13">
    <source>
        <dbReference type="Proteomes" id="UP000054350"/>
    </source>
</evidence>
<dbReference type="InterPro" id="IPR027417">
    <property type="entry name" value="P-loop_NTPase"/>
</dbReference>
<feature type="transmembrane region" description="Helical" evidence="9">
    <location>
        <begin position="355"/>
        <end position="374"/>
    </location>
</feature>
<gene>
    <name evidence="12" type="ORF">AMAG_09541</name>
</gene>
<feature type="transmembrane region" description="Helical" evidence="9">
    <location>
        <begin position="202"/>
        <end position="222"/>
    </location>
</feature>
<feature type="transmembrane region" description="Helical" evidence="9">
    <location>
        <begin position="228"/>
        <end position="252"/>
    </location>
</feature>
<feature type="transmembrane region" description="Helical" evidence="9">
    <location>
        <begin position="83"/>
        <end position="106"/>
    </location>
</feature>
<dbReference type="VEuPathDB" id="FungiDB:AMAG_09541"/>
<dbReference type="PROSITE" id="PS50893">
    <property type="entry name" value="ABC_TRANSPORTER_2"/>
    <property type="match status" value="1"/>
</dbReference>
<dbReference type="SMART" id="SM00382">
    <property type="entry name" value="AAA"/>
    <property type="match status" value="1"/>
</dbReference>
<keyword evidence="7 9" id="KW-0472">Membrane</keyword>
<evidence type="ECO:0000256" key="3">
    <source>
        <dbReference type="ARBA" id="ARBA00022692"/>
    </source>
</evidence>
<dbReference type="OMA" id="KQFHDME"/>
<dbReference type="PANTHER" id="PTHR11384:SF59">
    <property type="entry name" value="LYSOSOMAL COBALAMIN TRANSPORTER ABCD4"/>
    <property type="match status" value="1"/>
</dbReference>
<dbReference type="eggNOG" id="KOG0060">
    <property type="taxonomic scope" value="Eukaryota"/>
</dbReference>
<dbReference type="GO" id="GO:0007031">
    <property type="term" value="P:peroxisome organization"/>
    <property type="evidence" value="ECO:0007669"/>
    <property type="project" value="TreeGrafter"/>
</dbReference>
<dbReference type="Pfam" id="PF06472">
    <property type="entry name" value="ABC_membrane_2"/>
    <property type="match status" value="1"/>
</dbReference>
<organism evidence="12 13">
    <name type="scientific">Allomyces macrogynus (strain ATCC 38327)</name>
    <name type="common">Allomyces javanicus var. macrogynus</name>
    <dbReference type="NCBI Taxonomy" id="578462"/>
    <lineage>
        <taxon>Eukaryota</taxon>
        <taxon>Fungi</taxon>
        <taxon>Fungi incertae sedis</taxon>
        <taxon>Blastocladiomycota</taxon>
        <taxon>Blastocladiomycetes</taxon>
        <taxon>Blastocladiales</taxon>
        <taxon>Blastocladiaceae</taxon>
        <taxon>Allomyces</taxon>
    </lineage>
</organism>
<feature type="transmembrane region" description="Helical" evidence="9">
    <location>
        <begin position="316"/>
        <end position="335"/>
    </location>
</feature>
<feature type="domain" description="ABC transporter" evidence="10">
    <location>
        <begin position="438"/>
        <end position="666"/>
    </location>
</feature>
<feature type="compositionally biased region" description="Low complexity" evidence="8">
    <location>
        <begin position="36"/>
        <end position="56"/>
    </location>
</feature>
<evidence type="ECO:0000259" key="11">
    <source>
        <dbReference type="PROSITE" id="PS50929"/>
    </source>
</evidence>
<keyword evidence="5" id="KW-0067">ATP-binding</keyword>
<dbReference type="EMBL" id="GG745344">
    <property type="protein sequence ID" value="KNE64524.1"/>
    <property type="molecule type" value="Genomic_DNA"/>
</dbReference>
<proteinExistence type="inferred from homology"/>
<keyword evidence="13" id="KW-1185">Reference proteome</keyword>
<keyword evidence="6 9" id="KW-1133">Transmembrane helix</keyword>
<evidence type="ECO:0008006" key="14">
    <source>
        <dbReference type="Google" id="ProtNLM"/>
    </source>
</evidence>
<keyword evidence="4" id="KW-0547">Nucleotide-binding</keyword>
<dbReference type="SUPFAM" id="SSF90123">
    <property type="entry name" value="ABC transporter transmembrane region"/>
    <property type="match status" value="1"/>
</dbReference>
<evidence type="ECO:0000259" key="10">
    <source>
        <dbReference type="PROSITE" id="PS50893"/>
    </source>
</evidence>
<feature type="domain" description="ABC transmembrane type-1" evidence="11">
    <location>
        <begin position="81"/>
        <end position="376"/>
    </location>
</feature>
<dbReference type="PANTHER" id="PTHR11384">
    <property type="entry name" value="ATP-BINDING CASSETTE, SUB-FAMILY D MEMBER"/>
    <property type="match status" value="1"/>
</dbReference>
<dbReference type="GO" id="GO:0042760">
    <property type="term" value="P:very long-chain fatty acid catabolic process"/>
    <property type="evidence" value="ECO:0007669"/>
    <property type="project" value="TreeGrafter"/>
</dbReference>
<evidence type="ECO:0000256" key="8">
    <source>
        <dbReference type="SAM" id="MobiDB-lite"/>
    </source>
</evidence>
<keyword evidence="2" id="KW-0813">Transport</keyword>
<dbReference type="Gene3D" id="3.40.50.300">
    <property type="entry name" value="P-loop containing nucleotide triphosphate hydrolases"/>
    <property type="match status" value="1"/>
</dbReference>
<dbReference type="InterPro" id="IPR003593">
    <property type="entry name" value="AAA+_ATPase"/>
</dbReference>
<dbReference type="STRING" id="578462.A0A0L0SQ77"/>
<dbReference type="GO" id="GO:0016887">
    <property type="term" value="F:ATP hydrolysis activity"/>
    <property type="evidence" value="ECO:0007669"/>
    <property type="project" value="InterPro"/>
</dbReference>
<evidence type="ECO:0000256" key="4">
    <source>
        <dbReference type="ARBA" id="ARBA00022741"/>
    </source>
</evidence>
<dbReference type="GO" id="GO:0005524">
    <property type="term" value="F:ATP binding"/>
    <property type="evidence" value="ECO:0007669"/>
    <property type="project" value="UniProtKB-KW"/>
</dbReference>
<reference evidence="13" key="2">
    <citation type="submission" date="2009-11" db="EMBL/GenBank/DDBJ databases">
        <title>The Genome Sequence of Allomyces macrogynus strain ATCC 38327.</title>
        <authorList>
            <consortium name="The Broad Institute Genome Sequencing Platform"/>
            <person name="Russ C."/>
            <person name="Cuomo C."/>
            <person name="Shea T."/>
            <person name="Young S.K."/>
            <person name="Zeng Q."/>
            <person name="Koehrsen M."/>
            <person name="Haas B."/>
            <person name="Borodovsky M."/>
            <person name="Guigo R."/>
            <person name="Alvarado L."/>
            <person name="Berlin A."/>
            <person name="Borenstein D."/>
            <person name="Chen Z."/>
            <person name="Engels R."/>
            <person name="Freedman E."/>
            <person name="Gellesch M."/>
            <person name="Goldberg J."/>
            <person name="Griggs A."/>
            <person name="Gujja S."/>
            <person name="Heiman D."/>
            <person name="Hepburn T."/>
            <person name="Howarth C."/>
            <person name="Jen D."/>
            <person name="Larson L."/>
            <person name="Lewis B."/>
            <person name="Mehta T."/>
            <person name="Park D."/>
            <person name="Pearson M."/>
            <person name="Roberts A."/>
            <person name="Saif S."/>
            <person name="Shenoy N."/>
            <person name="Sisk P."/>
            <person name="Stolte C."/>
            <person name="Sykes S."/>
            <person name="Walk T."/>
            <person name="White J."/>
            <person name="Yandava C."/>
            <person name="Burger G."/>
            <person name="Gray M.W."/>
            <person name="Holland P.W.H."/>
            <person name="King N."/>
            <person name="Lang F.B.F."/>
            <person name="Roger A.J."/>
            <person name="Ruiz-Trillo I."/>
            <person name="Lander E."/>
            <person name="Nusbaum C."/>
        </authorList>
    </citation>
    <scope>NUCLEOTIDE SEQUENCE [LARGE SCALE GENOMIC DNA]</scope>
    <source>
        <strain evidence="13">ATCC 38327</strain>
    </source>
</reference>
<protein>
    <recommendedName>
        <fullName evidence="14">ABC transporter domain-containing protein</fullName>
    </recommendedName>
</protein>
<dbReference type="GO" id="GO:0006635">
    <property type="term" value="P:fatty acid beta-oxidation"/>
    <property type="evidence" value="ECO:0007669"/>
    <property type="project" value="TreeGrafter"/>
</dbReference>
<evidence type="ECO:0000256" key="7">
    <source>
        <dbReference type="ARBA" id="ARBA00023136"/>
    </source>
</evidence>
<dbReference type="GO" id="GO:0005778">
    <property type="term" value="C:peroxisomal membrane"/>
    <property type="evidence" value="ECO:0007669"/>
    <property type="project" value="TreeGrafter"/>
</dbReference>
<evidence type="ECO:0000256" key="6">
    <source>
        <dbReference type="ARBA" id="ARBA00022989"/>
    </source>
</evidence>
<evidence type="ECO:0000256" key="5">
    <source>
        <dbReference type="ARBA" id="ARBA00022840"/>
    </source>
</evidence>
<dbReference type="InterPro" id="IPR011527">
    <property type="entry name" value="ABC1_TM_dom"/>
</dbReference>
<accession>A0A0L0SQ77</accession>
<dbReference type="Gene3D" id="1.20.1560.10">
    <property type="entry name" value="ABC transporter type 1, transmembrane domain"/>
    <property type="match status" value="1"/>
</dbReference>
<dbReference type="InterPro" id="IPR003439">
    <property type="entry name" value="ABC_transporter-like_ATP-bd"/>
</dbReference>
<dbReference type="OrthoDB" id="422637at2759"/>
<feature type="region of interest" description="Disordered" evidence="8">
    <location>
        <begin position="14"/>
        <end position="61"/>
    </location>
</feature>
<evidence type="ECO:0000256" key="2">
    <source>
        <dbReference type="ARBA" id="ARBA00022448"/>
    </source>
</evidence>
<evidence type="ECO:0000256" key="9">
    <source>
        <dbReference type="SAM" id="Phobius"/>
    </source>
</evidence>
<dbReference type="GO" id="GO:0005324">
    <property type="term" value="F:long-chain fatty acid transmembrane transporter activity"/>
    <property type="evidence" value="ECO:0007669"/>
    <property type="project" value="TreeGrafter"/>
</dbReference>
<name>A0A0L0SQ77_ALLM3</name>
<dbReference type="SUPFAM" id="SSF52540">
    <property type="entry name" value="P-loop containing nucleoside triphosphate hydrolases"/>
    <property type="match status" value="1"/>
</dbReference>
<feature type="transmembrane region" description="Helical" evidence="9">
    <location>
        <begin position="126"/>
        <end position="148"/>
    </location>
</feature>
<evidence type="ECO:0000256" key="1">
    <source>
        <dbReference type="ARBA" id="ARBA00008575"/>
    </source>
</evidence>
<dbReference type="GO" id="GO:0140359">
    <property type="term" value="F:ABC-type transporter activity"/>
    <property type="evidence" value="ECO:0007669"/>
    <property type="project" value="InterPro"/>
</dbReference>
<dbReference type="Proteomes" id="UP000054350">
    <property type="component" value="Unassembled WGS sequence"/>
</dbReference>
<comment type="similarity">
    <text evidence="1">Belongs to the ABC transporter superfamily. ABCD family. Peroxisomal fatty acyl CoA transporter (TC 3.A.1.203) subfamily.</text>
</comment>
<evidence type="ECO:0000313" key="12">
    <source>
        <dbReference type="EMBL" id="KNE64524.1"/>
    </source>
</evidence>
<dbReference type="InterPro" id="IPR050835">
    <property type="entry name" value="ABC_transporter_sub-D"/>
</dbReference>
<dbReference type="AlphaFoldDB" id="A0A0L0SQ77"/>